<dbReference type="Proteomes" id="UP001165186">
    <property type="component" value="Unassembled WGS sequence"/>
</dbReference>
<keyword evidence="2" id="KW-1185">Reference proteome</keyword>
<protein>
    <submittedName>
        <fullName evidence="1">Alpha/Beta hydrolase protein</fullName>
    </submittedName>
</protein>
<name>A0ACB5SC32_9PEZI</name>
<evidence type="ECO:0000313" key="1">
    <source>
        <dbReference type="EMBL" id="GME34403.1"/>
    </source>
</evidence>
<dbReference type="EMBL" id="BSXG01000068">
    <property type="protein sequence ID" value="GME34403.1"/>
    <property type="molecule type" value="Genomic_DNA"/>
</dbReference>
<accession>A0ACB5SC32</accession>
<proteinExistence type="predicted"/>
<gene>
    <name evidence="1" type="primary">g9187</name>
    <name evidence="1" type="ORF">NpPPO83_00009187</name>
</gene>
<comment type="caution">
    <text evidence="1">The sequence shown here is derived from an EMBL/GenBank/DDBJ whole genome shotgun (WGS) entry which is preliminary data.</text>
</comment>
<organism evidence="1 2">
    <name type="scientific">Neofusicoccum parvum</name>
    <dbReference type="NCBI Taxonomy" id="310453"/>
    <lineage>
        <taxon>Eukaryota</taxon>
        <taxon>Fungi</taxon>
        <taxon>Dikarya</taxon>
        <taxon>Ascomycota</taxon>
        <taxon>Pezizomycotina</taxon>
        <taxon>Dothideomycetes</taxon>
        <taxon>Dothideomycetes incertae sedis</taxon>
        <taxon>Botryosphaeriales</taxon>
        <taxon>Botryosphaeriaceae</taxon>
        <taxon>Neofusicoccum</taxon>
    </lineage>
</organism>
<sequence length="396" mass="44604">MASFQTLPESAKGSPTRFTVSIEEEKLQQMKDLIKLSPIGVGTYENTSKEGQFGISRKWLADARAEWAGNFSWRTYEKFINGFPNYKLDVTDDDGRVYGVHFVALFSTNPSAVPIAFFHGWPGSFLEFLPLLSLLKERYPTADQLPYHVIVPSLPGYTFSAKPPLDKDWTYRDSARIMHKLLCELGFEQSGYAVQGGDIGSVISRTLATTYSQCKVIHVNFSPMLKPEGVEDSSINELEAKQLKRAEEFFKSGHAYGLEHGTRPATIGLALSSSPIALLAWIGEKFQEWTDEDLPLTTILESVSLYWLTDTFPTSIYPYRELFGPDADRGYPYCEKPTGYSWFPMELAPIPKAWVETTADLVWHKQHTKGGHFAALERPDALLDDVEAFIKLAWAE</sequence>
<keyword evidence="1" id="KW-0378">Hydrolase</keyword>
<reference evidence="1" key="1">
    <citation type="submission" date="2024-09" db="EMBL/GenBank/DDBJ databases">
        <title>Draft Genome Sequences of Neofusicoccum parvum.</title>
        <authorList>
            <person name="Ashida A."/>
            <person name="Camagna M."/>
            <person name="Tanaka A."/>
            <person name="Takemoto D."/>
        </authorList>
    </citation>
    <scope>NUCLEOTIDE SEQUENCE</scope>
    <source>
        <strain evidence="1">PPO83</strain>
    </source>
</reference>
<evidence type="ECO:0000313" key="2">
    <source>
        <dbReference type="Proteomes" id="UP001165186"/>
    </source>
</evidence>